<proteinExistence type="predicted"/>
<feature type="region of interest" description="Disordered" evidence="1">
    <location>
        <begin position="25"/>
        <end position="96"/>
    </location>
</feature>
<reference evidence="2 3" key="1">
    <citation type="submission" date="2016-02" db="EMBL/GenBank/DDBJ databases">
        <title>Band-tailed pigeon sequencing and assembly.</title>
        <authorList>
            <person name="Soares A.E."/>
            <person name="Novak B.J."/>
            <person name="Rice E.S."/>
            <person name="O'Connell B."/>
            <person name="Chang D."/>
            <person name="Weber S."/>
            <person name="Shapiro B."/>
        </authorList>
    </citation>
    <scope>NUCLEOTIDE SEQUENCE [LARGE SCALE GENOMIC DNA]</scope>
    <source>
        <strain evidence="2">BTP2013</strain>
        <tissue evidence="2">Blood</tissue>
    </source>
</reference>
<sequence length="96" mass="10043">MIFFTCSLVRRKSSARISSLSCTKMLPSMRSRAKKLTTSSERPMKRRHLDTSSSDSAERSAGGSQGEPSPLGRGAAGGAPPSPRAAGGTSMTPCAR</sequence>
<dbReference type="AlphaFoldDB" id="A0A1V4KPW4"/>
<evidence type="ECO:0000313" key="3">
    <source>
        <dbReference type="Proteomes" id="UP000190648"/>
    </source>
</evidence>
<gene>
    <name evidence="2" type="ORF">AV530_017826</name>
</gene>
<comment type="caution">
    <text evidence="2">The sequence shown here is derived from an EMBL/GenBank/DDBJ whole genome shotgun (WGS) entry which is preliminary data.</text>
</comment>
<evidence type="ECO:0000313" key="2">
    <source>
        <dbReference type="EMBL" id="OPJ86492.1"/>
    </source>
</evidence>
<dbReference type="Proteomes" id="UP000190648">
    <property type="component" value="Unassembled WGS sequence"/>
</dbReference>
<organism evidence="2 3">
    <name type="scientific">Patagioenas fasciata monilis</name>
    <dbReference type="NCBI Taxonomy" id="372326"/>
    <lineage>
        <taxon>Eukaryota</taxon>
        <taxon>Metazoa</taxon>
        <taxon>Chordata</taxon>
        <taxon>Craniata</taxon>
        <taxon>Vertebrata</taxon>
        <taxon>Euteleostomi</taxon>
        <taxon>Archelosauria</taxon>
        <taxon>Archosauria</taxon>
        <taxon>Dinosauria</taxon>
        <taxon>Saurischia</taxon>
        <taxon>Theropoda</taxon>
        <taxon>Coelurosauria</taxon>
        <taxon>Aves</taxon>
        <taxon>Neognathae</taxon>
        <taxon>Neoaves</taxon>
        <taxon>Columbimorphae</taxon>
        <taxon>Columbiformes</taxon>
        <taxon>Columbidae</taxon>
        <taxon>Patagioenas</taxon>
    </lineage>
</organism>
<name>A0A1V4KPW4_PATFA</name>
<accession>A0A1V4KPW4</accession>
<keyword evidence="3" id="KW-1185">Reference proteome</keyword>
<protein>
    <submittedName>
        <fullName evidence="2">Uncharacterized protein</fullName>
    </submittedName>
</protein>
<evidence type="ECO:0000256" key="1">
    <source>
        <dbReference type="SAM" id="MobiDB-lite"/>
    </source>
</evidence>
<dbReference type="EMBL" id="LSYS01002208">
    <property type="protein sequence ID" value="OPJ86492.1"/>
    <property type="molecule type" value="Genomic_DNA"/>
</dbReference>